<dbReference type="EMBL" id="AAMT01000006">
    <property type="protein sequence ID" value="EAQ13151.1"/>
    <property type="molecule type" value="Genomic_DNA"/>
</dbReference>
<dbReference type="AlphaFoldDB" id="A3VFN6"/>
<dbReference type="HOGENOM" id="CLU_1730011_0_0_5"/>
<gene>
    <name evidence="1" type="ORF">RB2654_11653</name>
</gene>
<protein>
    <submittedName>
        <fullName evidence="1">30S ribosomal protein S21</fullName>
    </submittedName>
</protein>
<name>A3VFN6_9RHOB</name>
<proteinExistence type="predicted"/>
<sequence length="169" mass="19706">MRFAAGRRFLPLHFDREPPMTRQITVTAHYPRDADTVFAEAIHFSEMVDAMKGIARYEGLPDDVVREGETYVVDITLFGIMKNPGHTMFVELLDRDSRVIQSREHNAQVKRWDHTLSIQPSGTGCIWTDKIVIEADRMEWFTARFAAYVYTRRHRHREAASLDTVVRRL</sequence>
<dbReference type="GO" id="GO:0005840">
    <property type="term" value="C:ribosome"/>
    <property type="evidence" value="ECO:0007669"/>
    <property type="project" value="UniProtKB-KW"/>
</dbReference>
<accession>A3VFN6</accession>
<evidence type="ECO:0000313" key="2">
    <source>
        <dbReference type="Proteomes" id="UP000002931"/>
    </source>
</evidence>
<reference evidence="1 2" key="1">
    <citation type="journal article" date="2010" name="J. Bacteriol.">
        <title>Genome sequences of Pelagibaca bermudensis HTCC2601T and Maritimibacter alkaliphilus HTCC2654T, the type strains of two marine Roseobacter genera.</title>
        <authorList>
            <person name="Thrash J.C."/>
            <person name="Cho J.C."/>
            <person name="Ferriera S."/>
            <person name="Johnson J."/>
            <person name="Vergin K.L."/>
            <person name="Giovannoni S.J."/>
        </authorList>
    </citation>
    <scope>NUCLEOTIDE SEQUENCE [LARGE SCALE GENOMIC DNA]</scope>
    <source>
        <strain evidence="1 2">HTCC2654</strain>
    </source>
</reference>
<dbReference type="SUPFAM" id="SSF55961">
    <property type="entry name" value="Bet v1-like"/>
    <property type="match status" value="1"/>
</dbReference>
<keyword evidence="2" id="KW-1185">Reference proteome</keyword>
<dbReference type="Proteomes" id="UP000002931">
    <property type="component" value="Unassembled WGS sequence"/>
</dbReference>
<organism evidence="1 2">
    <name type="scientific">Maritimibacter alkaliphilus HTCC2654</name>
    <dbReference type="NCBI Taxonomy" id="314271"/>
    <lineage>
        <taxon>Bacteria</taxon>
        <taxon>Pseudomonadati</taxon>
        <taxon>Pseudomonadota</taxon>
        <taxon>Alphaproteobacteria</taxon>
        <taxon>Rhodobacterales</taxon>
        <taxon>Roseobacteraceae</taxon>
        <taxon>Maritimibacter</taxon>
    </lineage>
</organism>
<keyword evidence="1" id="KW-0687">Ribonucleoprotein</keyword>
<evidence type="ECO:0000313" key="1">
    <source>
        <dbReference type="EMBL" id="EAQ13151.1"/>
    </source>
</evidence>
<keyword evidence="1" id="KW-0689">Ribosomal protein</keyword>
<comment type="caution">
    <text evidence="1">The sequence shown here is derived from an EMBL/GenBank/DDBJ whole genome shotgun (WGS) entry which is preliminary data.</text>
</comment>
<dbReference type="eggNOG" id="ENOG5031XMT">
    <property type="taxonomic scope" value="Bacteria"/>
</dbReference>